<dbReference type="PANTHER" id="PTHR24305:SF166">
    <property type="entry name" value="CYTOCHROME P450 12A4, MITOCHONDRIAL-RELATED"/>
    <property type="match status" value="1"/>
</dbReference>
<gene>
    <name evidence="12" type="ORF">PHLGIDRAFT_79103</name>
</gene>
<keyword evidence="6 10" id="KW-0560">Oxidoreductase</keyword>
<evidence type="ECO:0008006" key="14">
    <source>
        <dbReference type="Google" id="ProtNLM"/>
    </source>
</evidence>
<dbReference type="STRING" id="745531.A0A0C3RR47"/>
<evidence type="ECO:0000256" key="6">
    <source>
        <dbReference type="ARBA" id="ARBA00023002"/>
    </source>
</evidence>
<evidence type="ECO:0000256" key="5">
    <source>
        <dbReference type="ARBA" id="ARBA00022723"/>
    </source>
</evidence>
<evidence type="ECO:0000256" key="4">
    <source>
        <dbReference type="ARBA" id="ARBA00022617"/>
    </source>
</evidence>
<dbReference type="PROSITE" id="PS00086">
    <property type="entry name" value="CYTOCHROME_P450"/>
    <property type="match status" value="1"/>
</dbReference>
<organism evidence="12 13">
    <name type="scientific">Phlebiopsis gigantea (strain 11061_1 CR5-6)</name>
    <name type="common">White-rot fungus</name>
    <name type="synonym">Peniophora gigantea</name>
    <dbReference type="NCBI Taxonomy" id="745531"/>
    <lineage>
        <taxon>Eukaryota</taxon>
        <taxon>Fungi</taxon>
        <taxon>Dikarya</taxon>
        <taxon>Basidiomycota</taxon>
        <taxon>Agaricomycotina</taxon>
        <taxon>Agaricomycetes</taxon>
        <taxon>Polyporales</taxon>
        <taxon>Phanerochaetaceae</taxon>
        <taxon>Phlebiopsis</taxon>
    </lineage>
</organism>
<keyword evidence="7 9" id="KW-0408">Iron</keyword>
<dbReference type="SUPFAM" id="SSF48264">
    <property type="entry name" value="Cytochrome P450"/>
    <property type="match status" value="1"/>
</dbReference>
<evidence type="ECO:0000256" key="3">
    <source>
        <dbReference type="ARBA" id="ARBA00010617"/>
    </source>
</evidence>
<dbReference type="PRINTS" id="PR00385">
    <property type="entry name" value="P450"/>
</dbReference>
<dbReference type="GO" id="GO:0005506">
    <property type="term" value="F:iron ion binding"/>
    <property type="evidence" value="ECO:0007669"/>
    <property type="project" value="InterPro"/>
</dbReference>
<keyword evidence="11" id="KW-0812">Transmembrane</keyword>
<dbReference type="OrthoDB" id="1470350at2759"/>
<evidence type="ECO:0000256" key="11">
    <source>
        <dbReference type="SAM" id="Phobius"/>
    </source>
</evidence>
<keyword evidence="4 9" id="KW-0349">Heme</keyword>
<dbReference type="AlphaFoldDB" id="A0A0C3RR47"/>
<feature type="binding site" description="axial binding residue" evidence="9">
    <location>
        <position position="396"/>
    </location>
    <ligand>
        <name>heme</name>
        <dbReference type="ChEBI" id="CHEBI:30413"/>
    </ligand>
    <ligandPart>
        <name>Fe</name>
        <dbReference type="ChEBI" id="CHEBI:18248"/>
    </ligandPart>
</feature>
<keyword evidence="11" id="KW-0472">Membrane</keyword>
<dbReference type="GO" id="GO:0004497">
    <property type="term" value="F:monooxygenase activity"/>
    <property type="evidence" value="ECO:0007669"/>
    <property type="project" value="UniProtKB-KW"/>
</dbReference>
<protein>
    <recommendedName>
        <fullName evidence="14">Cytochrome P450</fullName>
    </recommendedName>
</protein>
<dbReference type="HOGENOM" id="CLU_001570_5_13_1"/>
<dbReference type="Proteomes" id="UP000053257">
    <property type="component" value="Unassembled WGS sequence"/>
</dbReference>
<dbReference type="Pfam" id="PF00067">
    <property type="entry name" value="p450"/>
    <property type="match status" value="1"/>
</dbReference>
<dbReference type="InterPro" id="IPR017972">
    <property type="entry name" value="Cyt_P450_CS"/>
</dbReference>
<comment type="similarity">
    <text evidence="3 10">Belongs to the cytochrome P450 family.</text>
</comment>
<dbReference type="InterPro" id="IPR002401">
    <property type="entry name" value="Cyt_P450_E_grp-I"/>
</dbReference>
<dbReference type="PRINTS" id="PR00463">
    <property type="entry name" value="EP450I"/>
</dbReference>
<comment type="pathway">
    <text evidence="2">Secondary metabolite biosynthesis.</text>
</comment>
<evidence type="ECO:0000256" key="1">
    <source>
        <dbReference type="ARBA" id="ARBA00001971"/>
    </source>
</evidence>
<evidence type="ECO:0000256" key="2">
    <source>
        <dbReference type="ARBA" id="ARBA00005179"/>
    </source>
</evidence>
<dbReference type="InterPro" id="IPR001128">
    <property type="entry name" value="Cyt_P450"/>
</dbReference>
<keyword evidence="11" id="KW-1133">Transmembrane helix</keyword>
<dbReference type="InterPro" id="IPR050121">
    <property type="entry name" value="Cytochrome_P450_monoxygenase"/>
</dbReference>
<keyword evidence="8 10" id="KW-0503">Monooxygenase</keyword>
<evidence type="ECO:0000256" key="10">
    <source>
        <dbReference type="RuleBase" id="RU000461"/>
    </source>
</evidence>
<dbReference type="PANTHER" id="PTHR24305">
    <property type="entry name" value="CYTOCHROME P450"/>
    <property type="match status" value="1"/>
</dbReference>
<dbReference type="EMBL" id="KN840675">
    <property type="protein sequence ID" value="KIP02446.1"/>
    <property type="molecule type" value="Genomic_DNA"/>
</dbReference>
<feature type="transmembrane region" description="Helical" evidence="11">
    <location>
        <begin position="6"/>
        <end position="22"/>
    </location>
</feature>
<sequence length="454" mass="51417">MQLSTFSVAAVVPLIIILYIAPRLRCPKNLRHLPRVPLSSTLISLVMGETEERRVHRLFLPTAQKYGAGLLARALMDTRSITKQRPREDMLFWQFTGLNTFILADGDIWRTQIQAVRRALQTNVPIGTFVSICHKLIGIIGDGGVVKWSDLSHRLTLDVVGQTVMGHDFQSLEQPHGSLVAHYHSVMSEITNPLYIAFPILESWLPRKRLTARVSNLRAEFQRIVDTKKERPGEDYVSFMLENPPSSESEYLDNVVTMFMTGHDTTAGALSTVVYYLAKYVHHQSRARAEVLSLLGENDDPSVQHFQEMKFMNACIRESMRLNGPSVATIPRLSASAIQLGPYTIPPNIPIVLNLYGVLHLGTTWDAPDSFLPERWLVQSEIDDAWMPFGTGLRRCPAMNFSLYEQRTVLTMLLRKYEWTLPPGSPHEDIIQNGLSTFALNLPKDLKIDFRLIK</sequence>
<reference evidence="12 13" key="1">
    <citation type="journal article" date="2014" name="PLoS Genet.">
        <title>Analysis of the Phlebiopsis gigantea genome, transcriptome and secretome provides insight into its pioneer colonization strategies of wood.</title>
        <authorList>
            <person name="Hori C."/>
            <person name="Ishida T."/>
            <person name="Igarashi K."/>
            <person name="Samejima M."/>
            <person name="Suzuki H."/>
            <person name="Master E."/>
            <person name="Ferreira P."/>
            <person name="Ruiz-Duenas F.J."/>
            <person name="Held B."/>
            <person name="Canessa P."/>
            <person name="Larrondo L.F."/>
            <person name="Schmoll M."/>
            <person name="Druzhinina I.S."/>
            <person name="Kubicek C.P."/>
            <person name="Gaskell J.A."/>
            <person name="Kersten P."/>
            <person name="St John F."/>
            <person name="Glasner J."/>
            <person name="Sabat G."/>
            <person name="Splinter BonDurant S."/>
            <person name="Syed K."/>
            <person name="Yadav J."/>
            <person name="Mgbeahuruike A.C."/>
            <person name="Kovalchuk A."/>
            <person name="Asiegbu F.O."/>
            <person name="Lackner G."/>
            <person name="Hoffmeister D."/>
            <person name="Rencoret J."/>
            <person name="Gutierrez A."/>
            <person name="Sun H."/>
            <person name="Lindquist E."/>
            <person name="Barry K."/>
            <person name="Riley R."/>
            <person name="Grigoriev I.V."/>
            <person name="Henrissat B."/>
            <person name="Kues U."/>
            <person name="Berka R.M."/>
            <person name="Martinez A.T."/>
            <person name="Covert S.F."/>
            <person name="Blanchette R.A."/>
            <person name="Cullen D."/>
        </authorList>
    </citation>
    <scope>NUCLEOTIDE SEQUENCE [LARGE SCALE GENOMIC DNA]</scope>
    <source>
        <strain evidence="12 13">11061_1 CR5-6</strain>
    </source>
</reference>
<comment type="cofactor">
    <cofactor evidence="1 9">
        <name>heme</name>
        <dbReference type="ChEBI" id="CHEBI:30413"/>
    </cofactor>
</comment>
<accession>A0A0C3RR47</accession>
<evidence type="ECO:0000256" key="8">
    <source>
        <dbReference type="ARBA" id="ARBA00023033"/>
    </source>
</evidence>
<name>A0A0C3RR47_PHLG1</name>
<evidence type="ECO:0000256" key="7">
    <source>
        <dbReference type="ARBA" id="ARBA00023004"/>
    </source>
</evidence>
<proteinExistence type="inferred from homology"/>
<keyword evidence="13" id="KW-1185">Reference proteome</keyword>
<dbReference type="GO" id="GO:0020037">
    <property type="term" value="F:heme binding"/>
    <property type="evidence" value="ECO:0007669"/>
    <property type="project" value="InterPro"/>
</dbReference>
<evidence type="ECO:0000313" key="12">
    <source>
        <dbReference type="EMBL" id="KIP02446.1"/>
    </source>
</evidence>
<dbReference type="InterPro" id="IPR036396">
    <property type="entry name" value="Cyt_P450_sf"/>
</dbReference>
<dbReference type="GO" id="GO:0016705">
    <property type="term" value="F:oxidoreductase activity, acting on paired donors, with incorporation or reduction of molecular oxygen"/>
    <property type="evidence" value="ECO:0007669"/>
    <property type="project" value="InterPro"/>
</dbReference>
<evidence type="ECO:0000313" key="13">
    <source>
        <dbReference type="Proteomes" id="UP000053257"/>
    </source>
</evidence>
<keyword evidence="5 9" id="KW-0479">Metal-binding</keyword>
<evidence type="ECO:0000256" key="9">
    <source>
        <dbReference type="PIRSR" id="PIRSR602401-1"/>
    </source>
</evidence>
<dbReference type="Gene3D" id="1.10.630.10">
    <property type="entry name" value="Cytochrome P450"/>
    <property type="match status" value="1"/>
</dbReference>